<comment type="similarity">
    <text evidence="2">Belongs to the glycosyl hydrolase 33 family.</text>
</comment>
<evidence type="ECO:0000259" key="5">
    <source>
        <dbReference type="Pfam" id="PF13472"/>
    </source>
</evidence>
<keyword evidence="6" id="KW-0378">Hydrolase</keyword>
<dbReference type="Gene3D" id="3.40.50.1110">
    <property type="entry name" value="SGNH hydrolase"/>
    <property type="match status" value="1"/>
</dbReference>
<evidence type="ECO:0000259" key="4">
    <source>
        <dbReference type="Pfam" id="PF13088"/>
    </source>
</evidence>
<accession>A0ABV5KSD5</accession>
<dbReference type="PANTHER" id="PTHR10628:SF30">
    <property type="entry name" value="EXO-ALPHA-SIALIDASE"/>
    <property type="match status" value="1"/>
</dbReference>
<name>A0ABV5KSD5_9BACL</name>
<dbReference type="SUPFAM" id="SSF52266">
    <property type="entry name" value="SGNH hydrolase"/>
    <property type="match status" value="1"/>
</dbReference>
<comment type="caution">
    <text evidence="6">The sequence shown here is derived from an EMBL/GenBank/DDBJ whole genome shotgun (WGS) entry which is preliminary data.</text>
</comment>
<keyword evidence="7" id="KW-1185">Reference proteome</keyword>
<dbReference type="InterPro" id="IPR023364">
    <property type="entry name" value="Trans_sialidase_dom3"/>
</dbReference>
<evidence type="ECO:0000313" key="7">
    <source>
        <dbReference type="Proteomes" id="UP001589747"/>
    </source>
</evidence>
<dbReference type="Pfam" id="PF13088">
    <property type="entry name" value="BNR_2"/>
    <property type="match status" value="1"/>
</dbReference>
<feature type="domain" description="SGNH hydrolase-type esterase" evidence="5">
    <location>
        <begin position="482"/>
        <end position="637"/>
    </location>
</feature>
<dbReference type="EMBL" id="JBHMDO010000029">
    <property type="protein sequence ID" value="MFB9327795.1"/>
    <property type="molecule type" value="Genomic_DNA"/>
</dbReference>
<dbReference type="InterPro" id="IPR036278">
    <property type="entry name" value="Sialidase_sf"/>
</dbReference>
<proteinExistence type="inferred from homology"/>
<dbReference type="SUPFAM" id="SSF50939">
    <property type="entry name" value="Sialidases"/>
    <property type="match status" value="1"/>
</dbReference>
<comment type="catalytic activity">
    <reaction evidence="1">
        <text>Hydrolysis of alpha-(2-&gt;3)-, alpha-(2-&gt;6)-, alpha-(2-&gt;8)- glycosidic linkages of terminal sialic acid residues in oligosaccharides, glycoproteins, glycolipids, colominic acid and synthetic substrates.</text>
        <dbReference type="EC" id="3.2.1.18"/>
    </reaction>
</comment>
<dbReference type="PANTHER" id="PTHR10628">
    <property type="entry name" value="SIALIDASE"/>
    <property type="match status" value="1"/>
</dbReference>
<dbReference type="InterPro" id="IPR036514">
    <property type="entry name" value="SGNH_hydro_sf"/>
</dbReference>
<dbReference type="Pfam" id="PF13472">
    <property type="entry name" value="Lipase_GDSL_2"/>
    <property type="match status" value="1"/>
</dbReference>
<dbReference type="Gene3D" id="2.120.10.10">
    <property type="match status" value="1"/>
</dbReference>
<organism evidence="6 7">
    <name type="scientific">Paenibacillus aurantiacus</name>
    <dbReference type="NCBI Taxonomy" id="1936118"/>
    <lineage>
        <taxon>Bacteria</taxon>
        <taxon>Bacillati</taxon>
        <taxon>Bacillota</taxon>
        <taxon>Bacilli</taxon>
        <taxon>Bacillales</taxon>
        <taxon>Paenibacillaceae</taxon>
        <taxon>Paenibacillus</taxon>
    </lineage>
</organism>
<dbReference type="EC" id="3.2.1.18" evidence="3"/>
<dbReference type="InterPro" id="IPR011040">
    <property type="entry name" value="Sialidase"/>
</dbReference>
<dbReference type="InterPro" id="IPR013830">
    <property type="entry name" value="SGNH_hydro"/>
</dbReference>
<evidence type="ECO:0000256" key="2">
    <source>
        <dbReference type="ARBA" id="ARBA00009348"/>
    </source>
</evidence>
<feature type="domain" description="Sialidase" evidence="4">
    <location>
        <begin position="189"/>
        <end position="418"/>
    </location>
</feature>
<keyword evidence="6" id="KW-0326">Glycosidase</keyword>
<dbReference type="InterPro" id="IPR026856">
    <property type="entry name" value="Sialidase_fam"/>
</dbReference>
<evidence type="ECO:0000256" key="3">
    <source>
        <dbReference type="ARBA" id="ARBA00012733"/>
    </source>
</evidence>
<gene>
    <name evidence="6" type="ORF">ACFFSY_17850</name>
</gene>
<reference evidence="6 7" key="1">
    <citation type="submission" date="2024-09" db="EMBL/GenBank/DDBJ databases">
        <authorList>
            <person name="Sun Q."/>
            <person name="Mori K."/>
        </authorList>
    </citation>
    <scope>NUCLEOTIDE SEQUENCE [LARGE SCALE GENOMIC DNA]</scope>
    <source>
        <strain evidence="6 7">TISTR 2452</strain>
    </source>
</reference>
<sequence length="649" mass="72452">MPNFHPQPVYYPDLAGSKAYRIPSMITTLKGTVIAGIDARIADQTDNPNQIDATIRRSEDHGKTWGEVQKLVAFAGEGLDGAAAIDTSLLQDQTTGNIFMIYCHTPGGIGLWNSNAGRGFDTDGRRLLYDREGSEYALETDGTVTNGEGLITDYKVDPQGNVFKQDRPQGNIYFKQGTDADESLLEARTSFLQIIQSEDDGVTWSTPRDLNPMVKEEWMRFIGSGPGCGIQLMHGKHAGRLLFPIYFSNEAYQMSCACIYSDDHGVTWRRGESPNDGRIVDGETLSARTLAENRHNLTETQVIELPSGEVRAYMRNHAGVQRTAIASSYDGGQTWGEVTFDMALTDPTCQSSVILYPDQGDGKVRVLFSNPSDEKTRVKGTVRLSEDGGITWPYSRVVEEGFFGYSCLTALANGEVGILYERVFDYSDWNNMDIPFGSFTLEWLKAGDEAEPVEACTSFPTYRNRMGLFEVLPPVRDAVVFAGDSLTQRNQWSEFFADVKVVNRGIDSDRVAALAQRLDAILALEPRKLFLMIGINDVYDGKEDAVILNHYEALLVRIKQALPATRLYVQSLLPVNNGVYHHQLQNEAIRRFNSRLAELCGRLDVPFLDLYGHFLNGNEMDAEYTDDGCHLTGRGYSRWVQLIETYVKE</sequence>
<dbReference type="GO" id="GO:0004308">
    <property type="term" value="F:exo-alpha-sialidase activity"/>
    <property type="evidence" value="ECO:0007669"/>
    <property type="project" value="UniProtKB-EC"/>
</dbReference>
<evidence type="ECO:0000256" key="1">
    <source>
        <dbReference type="ARBA" id="ARBA00000427"/>
    </source>
</evidence>
<dbReference type="Proteomes" id="UP001589747">
    <property type="component" value="Unassembled WGS sequence"/>
</dbReference>
<protein>
    <recommendedName>
        <fullName evidence="3">exo-alpha-sialidase</fullName>
        <ecNumber evidence="3">3.2.1.18</ecNumber>
    </recommendedName>
</protein>
<evidence type="ECO:0000313" key="6">
    <source>
        <dbReference type="EMBL" id="MFB9327795.1"/>
    </source>
</evidence>
<dbReference type="RefSeq" id="WP_377496448.1">
    <property type="nucleotide sequence ID" value="NZ_JBHMDO010000029.1"/>
</dbReference>
<dbReference type="Gene3D" id="2.40.220.10">
    <property type="entry name" value="Intramolecular Trans-sialidase, Domain 3"/>
    <property type="match status" value="1"/>
</dbReference>
<dbReference type="CDD" id="cd15482">
    <property type="entry name" value="Sialidase_non-viral"/>
    <property type="match status" value="1"/>
</dbReference>